<keyword evidence="2" id="KW-1133">Transmembrane helix</keyword>
<evidence type="ECO:0000313" key="3">
    <source>
        <dbReference type="EMBL" id="SKM81835.1"/>
    </source>
</evidence>
<dbReference type="AlphaFoldDB" id="A0A1T8TN33"/>
<feature type="transmembrane region" description="Helical" evidence="2">
    <location>
        <begin position="12"/>
        <end position="35"/>
    </location>
</feature>
<keyword evidence="2" id="KW-0812">Transmembrane</keyword>
<dbReference type="Proteomes" id="UP000190074">
    <property type="component" value="Unassembled WGS sequence"/>
</dbReference>
<proteinExistence type="predicted"/>
<protein>
    <submittedName>
        <fullName evidence="3">Uncharacterized protein</fullName>
    </submittedName>
</protein>
<sequence length="156" mass="15835">MSTVRDMNTPAVLIRTASYVLIGQILVILVVAIAVPDGASMLTMAGFVTPYYETNVVGALHILAVPGTHPTVFVSVQSAIQMVALALVAAGIVGLIKSNPWEHGILPDSTPAGRDRPPVQPPNMNTSPGVVGPGPALGPAGPAAIDPPGQPTLPPA</sequence>
<feature type="compositionally biased region" description="Low complexity" evidence="1">
    <location>
        <begin position="128"/>
        <end position="147"/>
    </location>
</feature>
<name>A0A1T8TN33_9MYCO</name>
<evidence type="ECO:0000313" key="4">
    <source>
        <dbReference type="Proteomes" id="UP000190074"/>
    </source>
</evidence>
<organism evidence="3 4">
    <name type="scientific">Mycobacteroides abscessus subsp. massiliense</name>
    <dbReference type="NCBI Taxonomy" id="1962118"/>
    <lineage>
        <taxon>Bacteria</taxon>
        <taxon>Bacillati</taxon>
        <taxon>Actinomycetota</taxon>
        <taxon>Actinomycetes</taxon>
        <taxon>Mycobacteriales</taxon>
        <taxon>Mycobacteriaceae</taxon>
        <taxon>Mycobacteroides</taxon>
        <taxon>Mycobacteroides abscessus</taxon>
    </lineage>
</organism>
<feature type="region of interest" description="Disordered" evidence="1">
    <location>
        <begin position="106"/>
        <end position="156"/>
    </location>
</feature>
<evidence type="ECO:0000256" key="1">
    <source>
        <dbReference type="SAM" id="MobiDB-lite"/>
    </source>
</evidence>
<accession>A0A1T8TN33</accession>
<evidence type="ECO:0000256" key="2">
    <source>
        <dbReference type="SAM" id="Phobius"/>
    </source>
</evidence>
<feature type="transmembrane region" description="Helical" evidence="2">
    <location>
        <begin position="79"/>
        <end position="96"/>
    </location>
</feature>
<gene>
    <name evidence="3" type="ORF">SAMEA2259716_05194</name>
</gene>
<dbReference type="EMBL" id="FVGW01000015">
    <property type="protein sequence ID" value="SKM81835.1"/>
    <property type="molecule type" value="Genomic_DNA"/>
</dbReference>
<reference evidence="3 4" key="1">
    <citation type="submission" date="2016-11" db="EMBL/GenBank/DDBJ databases">
        <authorList>
            <consortium name="Pathogen Informatics"/>
        </authorList>
    </citation>
    <scope>NUCLEOTIDE SEQUENCE [LARGE SCALE GENOMIC DNA]</scope>
    <source>
        <strain evidence="3 4">911</strain>
    </source>
</reference>
<keyword evidence="2" id="KW-0472">Membrane</keyword>